<sequence length="347" mass="37745">MAEQHIVGCILGTAVGDAIGLPYEGISRNRVNKLIGEHLKHRLVFGYGMISDDTEHTVMVAQSLLEANRDTEIFQARLAKRLRYWFLALPAGIGFATLRAIIRLWLGFQPKNSGVYSAGNGPAMRSAILGTAITDLEQLKLFVKASTLITHTDPKAEYGALAVALAAFYVSNNSRCTAEGYFQLLNEHLPVEAKELFLLIKNAISSVKNRETTQEFAVSLSLSKGVTGYIYHTVPVAIHAWLSHSGNFEAAVTSVVRCGGDTDTVAAIVGGIVGAAVGKAGIPEKWLDGICDWPISINKIEEVAGQLSSKKESSKPAKISFFFSMLRNIVFMMVILVHGLRRLLPPY</sequence>
<protein>
    <submittedName>
        <fullName evidence="2">ADP-ribosylglycohydrolase family protein</fullName>
    </submittedName>
</protein>
<dbReference type="InterPro" id="IPR050792">
    <property type="entry name" value="ADP-ribosylglycohydrolase"/>
</dbReference>
<keyword evidence="1" id="KW-0472">Membrane</keyword>
<keyword evidence="3" id="KW-1185">Reference proteome</keyword>
<dbReference type="EMBL" id="JAPMOU010000053">
    <property type="protein sequence ID" value="MDE1465139.1"/>
    <property type="molecule type" value="Genomic_DNA"/>
</dbReference>
<accession>A0ABT5UFI4</accession>
<dbReference type="RefSeq" id="WP_274691450.1">
    <property type="nucleotide sequence ID" value="NZ_JAPMOU010000053.1"/>
</dbReference>
<organism evidence="2 3">
    <name type="scientific">Spartinivicinus poritis</name>
    <dbReference type="NCBI Taxonomy" id="2994640"/>
    <lineage>
        <taxon>Bacteria</taxon>
        <taxon>Pseudomonadati</taxon>
        <taxon>Pseudomonadota</taxon>
        <taxon>Gammaproteobacteria</taxon>
        <taxon>Oceanospirillales</taxon>
        <taxon>Zooshikellaceae</taxon>
        <taxon>Spartinivicinus</taxon>
    </lineage>
</organism>
<comment type="caution">
    <text evidence="2">The sequence shown here is derived from an EMBL/GenBank/DDBJ whole genome shotgun (WGS) entry which is preliminary data.</text>
</comment>
<keyword evidence="1" id="KW-1133">Transmembrane helix</keyword>
<dbReference type="Gene3D" id="1.10.4080.10">
    <property type="entry name" value="ADP-ribosylation/Crystallin J1"/>
    <property type="match status" value="1"/>
</dbReference>
<proteinExistence type="predicted"/>
<evidence type="ECO:0000313" key="2">
    <source>
        <dbReference type="EMBL" id="MDE1465139.1"/>
    </source>
</evidence>
<dbReference type="PANTHER" id="PTHR16222:SF12">
    <property type="entry name" value="ADP-RIBOSYLGLYCOHYDROLASE-RELATED"/>
    <property type="match status" value="1"/>
</dbReference>
<dbReference type="SUPFAM" id="SSF101478">
    <property type="entry name" value="ADP-ribosylglycohydrolase"/>
    <property type="match status" value="1"/>
</dbReference>
<evidence type="ECO:0000256" key="1">
    <source>
        <dbReference type="SAM" id="Phobius"/>
    </source>
</evidence>
<gene>
    <name evidence="2" type="ORF">ORQ98_24560</name>
</gene>
<reference evidence="2 3" key="1">
    <citation type="submission" date="2022-11" db="EMBL/GenBank/DDBJ databases">
        <title>Spartinivicinus poritis sp. nov., isolated from scleractinian coral Porites lutea.</title>
        <authorList>
            <person name="Zhang G."/>
            <person name="Cai L."/>
            <person name="Wei Q."/>
        </authorList>
    </citation>
    <scope>NUCLEOTIDE SEQUENCE [LARGE SCALE GENOMIC DNA]</scope>
    <source>
        <strain evidence="2 3">A2-2</strain>
    </source>
</reference>
<keyword evidence="1" id="KW-0812">Transmembrane</keyword>
<dbReference type="InterPro" id="IPR005502">
    <property type="entry name" value="Ribosyl_crysJ1"/>
</dbReference>
<evidence type="ECO:0000313" key="3">
    <source>
        <dbReference type="Proteomes" id="UP001528823"/>
    </source>
</evidence>
<dbReference type="Proteomes" id="UP001528823">
    <property type="component" value="Unassembled WGS sequence"/>
</dbReference>
<name>A0ABT5UFI4_9GAMM</name>
<dbReference type="PANTHER" id="PTHR16222">
    <property type="entry name" value="ADP-RIBOSYLGLYCOHYDROLASE"/>
    <property type="match status" value="1"/>
</dbReference>
<dbReference type="InterPro" id="IPR036705">
    <property type="entry name" value="Ribosyl_crysJ1_sf"/>
</dbReference>
<feature type="transmembrane region" description="Helical" evidence="1">
    <location>
        <begin position="84"/>
        <end position="102"/>
    </location>
</feature>
<dbReference type="Pfam" id="PF03747">
    <property type="entry name" value="ADP_ribosyl_GH"/>
    <property type="match status" value="1"/>
</dbReference>